<comment type="catalytic activity">
    <reaction evidence="11">
        <text>[GlcNAc-(1-&gt;4)-Mur2Ac(oyl-L-Ala-gamma-D-Glu-L-Lys-D-Ala-D-Ala)](n)-di-trans,octa-cis-undecaprenyl diphosphate + beta-D-GlcNAc-(1-&gt;4)-Mur2Ac(oyl-L-Ala-gamma-D-Glu-L-Lys-D-Ala-D-Ala)-di-trans,octa-cis-undecaprenyl diphosphate = [GlcNAc-(1-&gt;4)-Mur2Ac(oyl-L-Ala-gamma-D-Glu-L-Lys-D-Ala-D-Ala)](n+1)-di-trans,octa-cis-undecaprenyl diphosphate + di-trans,octa-cis-undecaprenyl diphosphate + H(+)</text>
        <dbReference type="Rhea" id="RHEA:23708"/>
        <dbReference type="Rhea" id="RHEA-COMP:9602"/>
        <dbReference type="Rhea" id="RHEA-COMP:9603"/>
        <dbReference type="ChEBI" id="CHEBI:15378"/>
        <dbReference type="ChEBI" id="CHEBI:58405"/>
        <dbReference type="ChEBI" id="CHEBI:60033"/>
        <dbReference type="ChEBI" id="CHEBI:78435"/>
        <dbReference type="EC" id="2.4.99.28"/>
    </reaction>
</comment>
<keyword evidence="8" id="KW-0378">Hydrolase</keyword>
<evidence type="ECO:0000256" key="6">
    <source>
        <dbReference type="ARBA" id="ARBA00022676"/>
    </source>
</evidence>
<evidence type="ECO:0000256" key="7">
    <source>
        <dbReference type="ARBA" id="ARBA00022679"/>
    </source>
</evidence>
<dbReference type="NCBIfam" id="TIGR02073">
    <property type="entry name" value="PBP_1c"/>
    <property type="match status" value="1"/>
</dbReference>
<keyword evidence="6" id="KW-0328">Glycosyltransferase</keyword>
<comment type="similarity">
    <text evidence="2">In the C-terminal section; belongs to the transpeptidase family.</text>
</comment>
<evidence type="ECO:0000259" key="13">
    <source>
        <dbReference type="Pfam" id="PF00905"/>
    </source>
</evidence>
<feature type="domain" description="Penicillin-binding C-terminal" evidence="15">
    <location>
        <begin position="622"/>
        <end position="695"/>
    </location>
</feature>
<dbReference type="InterPro" id="IPR011815">
    <property type="entry name" value="PBP_1c"/>
</dbReference>
<comment type="similarity">
    <text evidence="3">In the N-terminal section; belongs to the glycosyltransferase 51 family.</text>
</comment>
<feature type="chain" id="PRO_5020926318" description="peptidoglycan glycosyltransferase" evidence="12">
    <location>
        <begin position="22"/>
        <end position="714"/>
    </location>
</feature>
<dbReference type="InterPro" id="IPR050396">
    <property type="entry name" value="Glycosyltr_51/Transpeptidase"/>
</dbReference>
<keyword evidence="5" id="KW-0645">Protease</keyword>
<evidence type="ECO:0000256" key="3">
    <source>
        <dbReference type="ARBA" id="ARBA00007739"/>
    </source>
</evidence>
<evidence type="ECO:0000256" key="10">
    <source>
        <dbReference type="ARBA" id="ARBA00044770"/>
    </source>
</evidence>
<dbReference type="InterPro" id="IPR012338">
    <property type="entry name" value="Beta-lactam/transpept-like"/>
</dbReference>
<dbReference type="GO" id="GO:0030288">
    <property type="term" value="C:outer membrane-bounded periplasmic space"/>
    <property type="evidence" value="ECO:0007669"/>
    <property type="project" value="TreeGrafter"/>
</dbReference>
<evidence type="ECO:0000313" key="16">
    <source>
        <dbReference type="EMBL" id="RZU47428.1"/>
    </source>
</evidence>
<dbReference type="Gene3D" id="1.10.3810.10">
    <property type="entry name" value="Biosynthetic peptidoglycan transglycosylase-like"/>
    <property type="match status" value="1"/>
</dbReference>
<dbReference type="EC" id="2.4.99.28" evidence="10"/>
<dbReference type="UniPathway" id="UPA00219"/>
<name>A0A4Q7ZA55_9GAMM</name>
<keyword evidence="7" id="KW-0808">Transferase</keyword>
<evidence type="ECO:0000256" key="4">
    <source>
        <dbReference type="ARBA" id="ARBA00022645"/>
    </source>
</evidence>
<evidence type="ECO:0000256" key="1">
    <source>
        <dbReference type="ARBA" id="ARBA00004752"/>
    </source>
</evidence>
<evidence type="ECO:0000259" key="15">
    <source>
        <dbReference type="Pfam" id="PF06832"/>
    </source>
</evidence>
<dbReference type="SUPFAM" id="SSF53955">
    <property type="entry name" value="Lysozyme-like"/>
    <property type="match status" value="1"/>
</dbReference>
<dbReference type="InterPro" id="IPR023346">
    <property type="entry name" value="Lysozyme-like_dom_sf"/>
</dbReference>
<evidence type="ECO:0000256" key="8">
    <source>
        <dbReference type="ARBA" id="ARBA00022801"/>
    </source>
</evidence>
<proteinExistence type="inferred from homology"/>
<dbReference type="GO" id="GO:0008955">
    <property type="term" value="F:peptidoglycan glycosyltransferase activity"/>
    <property type="evidence" value="ECO:0007669"/>
    <property type="project" value="UniProtKB-EC"/>
</dbReference>
<dbReference type="GO" id="GO:0006508">
    <property type="term" value="P:proteolysis"/>
    <property type="evidence" value="ECO:0007669"/>
    <property type="project" value="UniProtKB-KW"/>
</dbReference>
<evidence type="ECO:0000256" key="5">
    <source>
        <dbReference type="ARBA" id="ARBA00022670"/>
    </source>
</evidence>
<sequence>MRRYQACFGLLWLLAVSSVRAETAVPDFAVVKAGWTSSYAALLDRHGEVLIRQRQDKSAHRLDWTPLDRVSPALVDALIFVEDRDFYRHHGVDWGAFSRAALKYLTGQRTRGASTLSMQTAALLDPTLAWRTGGRPLDRKWRQLRAARALDARWGKDRILEAYLNLTQWRGDLQGIDAASQALFGKRPAGLDRADSILLVSLLSSPNMTSEQAAKRACVLIAAGYDADCPTVHALADSRLRNRSLGLDDDPALLSLASRLLTAAGRDVTTTLDRRLQHVAGEALREQLLSLQAQQANGGAVLVLDNRSGEVLAYVGNSGLDEDSRWVDSVQAQRQAGSTLKPFLYGLALEQNRLTAATVLEDSPVNIATERGLYVPQNYEHDFKGPVTVRTALASSLNVPAVRTLQLTGVDGFWQVLRAYGFGLKEDAEFYGSALALGGADITLWELANAYRALANGGVWSPARLTTGEAINPPPADAPRLSPATTFILSSILSDRNARSLTFGYENPLATPFWTAVKTGTSKDMRDNWCVGFSRHYTVAVWVGNMQGRPMREVSGISGAAPVWNAVISHLEQGGDEVGPPPAPAGLLRQRVAFEGVALPPVEEWFAAGTQQDTVHYQADTVAEIVYPVDGAIIALDPDMPARVQRVVLRARTGGENLDWWLNGRKLAPAGEPLSWAPKRGRHRLELRTGDGEVRAKAAFEVRGVLSSVGSASH</sequence>
<dbReference type="GO" id="GO:0004180">
    <property type="term" value="F:carboxypeptidase activity"/>
    <property type="evidence" value="ECO:0007669"/>
    <property type="project" value="UniProtKB-KW"/>
</dbReference>
<feature type="signal peptide" evidence="12">
    <location>
        <begin position="1"/>
        <end position="21"/>
    </location>
</feature>
<dbReference type="Proteomes" id="UP000292423">
    <property type="component" value="Unassembled WGS sequence"/>
</dbReference>
<keyword evidence="4" id="KW-0121">Carboxypeptidase</keyword>
<dbReference type="GO" id="GO:0009252">
    <property type="term" value="P:peptidoglycan biosynthetic process"/>
    <property type="evidence" value="ECO:0007669"/>
    <property type="project" value="UniProtKB-UniPathway"/>
</dbReference>
<gene>
    <name evidence="16" type="ORF">EV700_0390</name>
</gene>
<feature type="domain" description="Glycosyl transferase family 51" evidence="14">
    <location>
        <begin position="58"/>
        <end position="220"/>
    </location>
</feature>
<organism evidence="16 17">
    <name type="scientific">Fluviicoccus keumensis</name>
    <dbReference type="NCBI Taxonomy" id="1435465"/>
    <lineage>
        <taxon>Bacteria</taxon>
        <taxon>Pseudomonadati</taxon>
        <taxon>Pseudomonadota</taxon>
        <taxon>Gammaproteobacteria</taxon>
        <taxon>Moraxellales</taxon>
        <taxon>Moraxellaceae</taxon>
        <taxon>Fluviicoccus</taxon>
    </lineage>
</organism>
<evidence type="ECO:0000256" key="11">
    <source>
        <dbReference type="ARBA" id="ARBA00049902"/>
    </source>
</evidence>
<dbReference type="InterPro" id="IPR001264">
    <property type="entry name" value="Glyco_trans_51"/>
</dbReference>
<dbReference type="RefSeq" id="WP_207224546.1">
    <property type="nucleotide sequence ID" value="NZ_SHKX01000010.1"/>
</dbReference>
<dbReference type="SUPFAM" id="SSF56601">
    <property type="entry name" value="beta-lactamase/transpeptidase-like"/>
    <property type="match status" value="1"/>
</dbReference>
<comment type="caution">
    <text evidence="16">The sequence shown here is derived from an EMBL/GenBank/DDBJ whole genome shotgun (WGS) entry which is preliminary data.</text>
</comment>
<dbReference type="InterPro" id="IPR009647">
    <property type="entry name" value="PBP_C"/>
</dbReference>
<dbReference type="Pfam" id="PF00905">
    <property type="entry name" value="Transpeptidase"/>
    <property type="match status" value="1"/>
</dbReference>
<keyword evidence="12" id="KW-0732">Signal</keyword>
<evidence type="ECO:0000256" key="12">
    <source>
        <dbReference type="SAM" id="SignalP"/>
    </source>
</evidence>
<protein>
    <recommendedName>
        <fullName evidence="10">peptidoglycan glycosyltransferase</fullName>
        <ecNumber evidence="10">2.4.99.28</ecNumber>
    </recommendedName>
</protein>
<evidence type="ECO:0000256" key="2">
    <source>
        <dbReference type="ARBA" id="ARBA00007090"/>
    </source>
</evidence>
<evidence type="ECO:0000259" key="14">
    <source>
        <dbReference type="Pfam" id="PF00912"/>
    </source>
</evidence>
<dbReference type="EMBL" id="SHKX01000010">
    <property type="protein sequence ID" value="RZU47428.1"/>
    <property type="molecule type" value="Genomic_DNA"/>
</dbReference>
<feature type="domain" description="Penicillin-binding protein transpeptidase" evidence="13">
    <location>
        <begin position="299"/>
        <end position="566"/>
    </location>
</feature>
<dbReference type="PANTHER" id="PTHR32282:SF15">
    <property type="entry name" value="PENICILLIN-BINDING PROTEIN 1C"/>
    <property type="match status" value="1"/>
</dbReference>
<dbReference type="AlphaFoldDB" id="A0A4Q7ZA55"/>
<evidence type="ECO:0000256" key="9">
    <source>
        <dbReference type="ARBA" id="ARBA00023268"/>
    </source>
</evidence>
<dbReference type="InterPro" id="IPR001460">
    <property type="entry name" value="PCN-bd_Tpept"/>
</dbReference>
<accession>A0A4Q7ZA55</accession>
<dbReference type="InterPro" id="IPR036950">
    <property type="entry name" value="PBP_transglycosylase"/>
</dbReference>
<comment type="pathway">
    <text evidence="1">Cell wall biogenesis; peptidoglycan biosynthesis.</text>
</comment>
<dbReference type="Pfam" id="PF00912">
    <property type="entry name" value="Transgly"/>
    <property type="match status" value="1"/>
</dbReference>
<dbReference type="Gene3D" id="3.40.710.10">
    <property type="entry name" value="DD-peptidase/beta-lactamase superfamily"/>
    <property type="match status" value="1"/>
</dbReference>
<reference evidence="16 17" key="1">
    <citation type="submission" date="2019-02" db="EMBL/GenBank/DDBJ databases">
        <title>Genomic Encyclopedia of Type Strains, Phase IV (KMG-IV): sequencing the most valuable type-strain genomes for metagenomic binning, comparative biology and taxonomic classification.</title>
        <authorList>
            <person name="Goeker M."/>
        </authorList>
    </citation>
    <scope>NUCLEOTIDE SEQUENCE [LARGE SCALE GENOMIC DNA]</scope>
    <source>
        <strain evidence="16 17">DSM 105135</strain>
    </source>
</reference>
<dbReference type="GO" id="GO:0008658">
    <property type="term" value="F:penicillin binding"/>
    <property type="evidence" value="ECO:0007669"/>
    <property type="project" value="InterPro"/>
</dbReference>
<keyword evidence="9" id="KW-0511">Multifunctional enzyme</keyword>
<dbReference type="Pfam" id="PF06832">
    <property type="entry name" value="BiPBP_C"/>
    <property type="match status" value="1"/>
</dbReference>
<dbReference type="PANTHER" id="PTHR32282">
    <property type="entry name" value="BINDING PROTEIN TRANSPEPTIDASE, PUTATIVE-RELATED"/>
    <property type="match status" value="1"/>
</dbReference>
<keyword evidence="17" id="KW-1185">Reference proteome</keyword>
<evidence type="ECO:0000313" key="17">
    <source>
        <dbReference type="Proteomes" id="UP000292423"/>
    </source>
</evidence>